<evidence type="ECO:0000256" key="3">
    <source>
        <dbReference type="ARBA" id="ARBA00022692"/>
    </source>
</evidence>
<feature type="transmembrane region" description="Helical" evidence="6">
    <location>
        <begin position="160"/>
        <end position="178"/>
    </location>
</feature>
<organism evidence="9 10">
    <name type="scientific">Friedmanniomyces endolithicus</name>
    <dbReference type="NCBI Taxonomy" id="329885"/>
    <lineage>
        <taxon>Eukaryota</taxon>
        <taxon>Fungi</taxon>
        <taxon>Dikarya</taxon>
        <taxon>Ascomycota</taxon>
        <taxon>Pezizomycotina</taxon>
        <taxon>Dothideomycetes</taxon>
        <taxon>Dothideomycetidae</taxon>
        <taxon>Mycosphaerellales</taxon>
        <taxon>Teratosphaeriaceae</taxon>
        <taxon>Friedmanniomyces</taxon>
    </lineage>
</organism>
<evidence type="ECO:0000313" key="9">
    <source>
        <dbReference type="EMBL" id="TKA47590.1"/>
    </source>
</evidence>
<dbReference type="OrthoDB" id="411251at2759"/>
<comment type="similarity">
    <text evidence="2 6">Belongs to the YIP1 family.</text>
</comment>
<feature type="transmembrane region" description="Helical" evidence="6">
    <location>
        <begin position="220"/>
        <end position="243"/>
    </location>
</feature>
<keyword evidence="3 6" id="KW-0812">Transmembrane</keyword>
<comment type="subcellular location">
    <subcellularLocation>
        <location evidence="6">Golgi apparatus membrane</location>
        <topology evidence="6">Multi-pass membrane protein</topology>
    </subcellularLocation>
    <subcellularLocation>
        <location evidence="1">Membrane</location>
        <topology evidence="1">Multi-pass membrane protein</topology>
    </subcellularLocation>
</comment>
<evidence type="ECO:0000256" key="5">
    <source>
        <dbReference type="ARBA" id="ARBA00023136"/>
    </source>
</evidence>
<evidence type="ECO:0000313" key="10">
    <source>
        <dbReference type="Proteomes" id="UP000310066"/>
    </source>
</evidence>
<feature type="compositionally biased region" description="Gly residues" evidence="7">
    <location>
        <begin position="7"/>
        <end position="17"/>
    </location>
</feature>
<dbReference type="PANTHER" id="PTHR21236">
    <property type="entry name" value="GOLGI MEMBRANE PROTEIN YIP1"/>
    <property type="match status" value="1"/>
</dbReference>
<feature type="transmembrane region" description="Helical" evidence="6">
    <location>
        <begin position="275"/>
        <end position="293"/>
    </location>
</feature>
<comment type="caution">
    <text evidence="9">The sequence shown here is derived from an EMBL/GenBank/DDBJ whole genome shotgun (WGS) entry which is preliminary data.</text>
</comment>
<dbReference type="GO" id="GO:0005802">
    <property type="term" value="C:trans-Golgi network"/>
    <property type="evidence" value="ECO:0007669"/>
    <property type="project" value="TreeGrafter"/>
</dbReference>
<dbReference type="GO" id="GO:0006888">
    <property type="term" value="P:endoplasmic reticulum to Golgi vesicle-mediated transport"/>
    <property type="evidence" value="ECO:0007669"/>
    <property type="project" value="InterPro"/>
</dbReference>
<dbReference type="PANTHER" id="PTHR21236:SF1">
    <property type="entry name" value="PROTEIN YIPF6"/>
    <property type="match status" value="1"/>
</dbReference>
<dbReference type="GO" id="GO:0000139">
    <property type="term" value="C:Golgi membrane"/>
    <property type="evidence" value="ECO:0007669"/>
    <property type="project" value="UniProtKB-SubCell"/>
</dbReference>
<gene>
    <name evidence="9" type="ORF">B0A54_01963</name>
</gene>
<feature type="region of interest" description="Disordered" evidence="7">
    <location>
        <begin position="1"/>
        <end position="67"/>
    </location>
</feature>
<evidence type="ECO:0000259" key="8">
    <source>
        <dbReference type="Pfam" id="PF04893"/>
    </source>
</evidence>
<dbReference type="InterPro" id="IPR006977">
    <property type="entry name" value="Yip1_dom"/>
</dbReference>
<feature type="domain" description="Yip1" evidence="8">
    <location>
        <begin position="156"/>
        <end position="289"/>
    </location>
</feature>
<feature type="compositionally biased region" description="Polar residues" evidence="7">
    <location>
        <begin position="34"/>
        <end position="60"/>
    </location>
</feature>
<keyword evidence="5 6" id="KW-0472">Membrane</keyword>
<accession>A0A4U0VET8</accession>
<dbReference type="InterPro" id="IPR045231">
    <property type="entry name" value="Yip1/4-like"/>
</dbReference>
<dbReference type="AlphaFoldDB" id="A0A4U0VET8"/>
<evidence type="ECO:0000256" key="2">
    <source>
        <dbReference type="ARBA" id="ARBA00010596"/>
    </source>
</evidence>
<dbReference type="STRING" id="329885.A0A4U0VET8"/>
<evidence type="ECO:0000256" key="6">
    <source>
        <dbReference type="RuleBase" id="RU361264"/>
    </source>
</evidence>
<proteinExistence type="inferred from homology"/>
<feature type="transmembrane region" description="Helical" evidence="6">
    <location>
        <begin position="250"/>
        <end position="269"/>
    </location>
</feature>
<evidence type="ECO:0000256" key="1">
    <source>
        <dbReference type="ARBA" id="ARBA00004141"/>
    </source>
</evidence>
<reference evidence="9 10" key="1">
    <citation type="submission" date="2017-03" db="EMBL/GenBank/DDBJ databases">
        <title>Genomes of endolithic fungi from Antarctica.</title>
        <authorList>
            <person name="Coleine C."/>
            <person name="Masonjones S."/>
            <person name="Stajich J.E."/>
        </authorList>
    </citation>
    <scope>NUCLEOTIDE SEQUENCE [LARGE SCALE GENOMIC DNA]</scope>
    <source>
        <strain evidence="9 10">CCFEE 5311</strain>
    </source>
</reference>
<keyword evidence="4 6" id="KW-1133">Transmembrane helix</keyword>
<dbReference type="Proteomes" id="UP000310066">
    <property type="component" value="Unassembled WGS sequence"/>
</dbReference>
<dbReference type="EMBL" id="NAJP01000005">
    <property type="protein sequence ID" value="TKA47590.1"/>
    <property type="molecule type" value="Genomic_DNA"/>
</dbReference>
<sequence>MAAMMPSGGGGGGGGGATLDDLDDPINGAKTSDRTPLTGNITSSQSHSNTRAANNTQGYLNSAIPGEDRRAPVNTIDESVWETLRRDLLAVWEKMRQVLWPKYLLGGMLGRGGGIGGAERGEGNSLAGGVESLRGIVGRWPDADAVLQGGMSEGLRDWDLWGPLLFSLLLSFLLSLNAREEQRSLVFSGVFATIWIAEAVVTLQIKLLGGHISFFQSVCIIGYTLFPLVIASLLSALHVYWVIRIPVYSVLGLWSLAAGVSILGGSGVVKGRVALAVYPLFVFYLGLGCLCFIS</sequence>
<evidence type="ECO:0000256" key="4">
    <source>
        <dbReference type="ARBA" id="ARBA00022989"/>
    </source>
</evidence>
<evidence type="ECO:0000256" key="7">
    <source>
        <dbReference type="SAM" id="MobiDB-lite"/>
    </source>
</evidence>
<name>A0A4U0VET8_9PEZI</name>
<dbReference type="Pfam" id="PF04893">
    <property type="entry name" value="Yip1"/>
    <property type="match status" value="1"/>
</dbReference>
<feature type="transmembrane region" description="Helical" evidence="6">
    <location>
        <begin position="185"/>
        <end position="208"/>
    </location>
</feature>
<protein>
    <recommendedName>
        <fullName evidence="6">Protein YIP</fullName>
    </recommendedName>
</protein>